<dbReference type="PANTHER" id="PTHR34639:SF1">
    <property type="entry name" value="PROTEIN FLATTOP"/>
    <property type="match status" value="1"/>
</dbReference>
<evidence type="ECO:0000313" key="5">
    <source>
        <dbReference type="EMBL" id="CAG6012636.1"/>
    </source>
</evidence>
<keyword evidence="6" id="KW-1185">Reference proteome</keyword>
<dbReference type="OrthoDB" id="521617at2759"/>
<dbReference type="InterPro" id="IPR038797">
    <property type="entry name" value="Fltp"/>
</dbReference>
<comment type="similarity">
    <text evidence="1">Belongs to the Flattop family.</text>
</comment>
<proteinExistence type="inferred from homology"/>
<dbReference type="GO" id="GO:0036064">
    <property type="term" value="C:ciliary basal body"/>
    <property type="evidence" value="ECO:0007669"/>
    <property type="project" value="TreeGrafter"/>
</dbReference>
<evidence type="ECO:0000256" key="2">
    <source>
        <dbReference type="ARBA" id="ARBA00019181"/>
    </source>
</evidence>
<comment type="caution">
    <text evidence="5">The sequence shown here is derived from an EMBL/GenBank/DDBJ whole genome shotgun (WGS) entry which is preliminary data.</text>
</comment>
<evidence type="ECO:0000256" key="1">
    <source>
        <dbReference type="ARBA" id="ARBA00009887"/>
    </source>
</evidence>
<organism evidence="5 6">
    <name type="scientific">Menidia menidia</name>
    <name type="common">Atlantic silverside</name>
    <dbReference type="NCBI Taxonomy" id="238744"/>
    <lineage>
        <taxon>Eukaryota</taxon>
        <taxon>Metazoa</taxon>
        <taxon>Chordata</taxon>
        <taxon>Craniata</taxon>
        <taxon>Vertebrata</taxon>
        <taxon>Euteleostomi</taxon>
        <taxon>Actinopterygii</taxon>
        <taxon>Neopterygii</taxon>
        <taxon>Teleostei</taxon>
        <taxon>Neoteleostei</taxon>
        <taxon>Acanthomorphata</taxon>
        <taxon>Ovalentaria</taxon>
        <taxon>Atherinomorphae</taxon>
        <taxon>Atheriniformes</taxon>
        <taxon>Atherinopsidae</taxon>
        <taxon>Menidiinae</taxon>
        <taxon>Menidia</taxon>
    </lineage>
</organism>
<dbReference type="AlphaFoldDB" id="A0A8S4BU64"/>
<dbReference type="GO" id="GO:0044782">
    <property type="term" value="P:cilium organization"/>
    <property type="evidence" value="ECO:0007669"/>
    <property type="project" value="TreeGrafter"/>
</dbReference>
<evidence type="ECO:0000256" key="4">
    <source>
        <dbReference type="ARBA" id="ARBA00045261"/>
    </source>
</evidence>
<dbReference type="EMBL" id="CAJRST010038666">
    <property type="protein sequence ID" value="CAG6012636.1"/>
    <property type="molecule type" value="Genomic_DNA"/>
</dbReference>
<evidence type="ECO:0000313" key="6">
    <source>
        <dbReference type="Proteomes" id="UP000677803"/>
    </source>
</evidence>
<dbReference type="Proteomes" id="UP000677803">
    <property type="component" value="Unassembled WGS sequence"/>
</dbReference>
<gene>
    <name evidence="5" type="ORF">MMEN_LOCUS19134</name>
</gene>
<comment type="function">
    <text evidence="4">Microtubule inner protein (MIP) part of the dynein-decorated doublet microtubules (DMTs) in cilia axoneme. Acts as a regulator of cilium basal body docking and positioning in mono- and multiciliated cells. Regulates basal body docking and cilia formation in multiciliated lung cells. Regulates kinocilium positioning and stereocilia bundle morphogenesis in the inner ear.</text>
</comment>
<reference evidence="5" key="1">
    <citation type="submission" date="2021-05" db="EMBL/GenBank/DDBJ databases">
        <authorList>
            <person name="Tigano A."/>
        </authorList>
    </citation>
    <scope>NUCLEOTIDE SEQUENCE</scope>
</reference>
<dbReference type="PANTHER" id="PTHR34639">
    <property type="entry name" value="PROTEIN FLATTOP"/>
    <property type="match status" value="1"/>
</dbReference>
<sequence>MSSNFSANQYEGAFKSQRLQNWCQPKHFKERGGAWPDFKGTWELPARIPAGRLDPTARSAEGLNRLRTWGLWPETATARRAPKAEPHLLR</sequence>
<accession>A0A8S4BU64</accession>
<protein>
    <recommendedName>
        <fullName evidence="2">Protein Flattop</fullName>
    </recommendedName>
    <alternativeName>
        <fullName evidence="3">Cilia- and flagella-associated protein 126</fullName>
    </alternativeName>
</protein>
<evidence type="ECO:0000256" key="3">
    <source>
        <dbReference type="ARBA" id="ARBA00033306"/>
    </source>
</evidence>
<name>A0A8S4BU64_9TELE</name>
<dbReference type="Pfam" id="PF22611">
    <property type="entry name" value="CFAP126"/>
    <property type="match status" value="2"/>
</dbReference>